<name>A0A6L3T3H0_9HYPH</name>
<feature type="region of interest" description="Disordered" evidence="1">
    <location>
        <begin position="97"/>
        <end position="119"/>
    </location>
</feature>
<evidence type="ECO:0000313" key="3">
    <source>
        <dbReference type="Proteomes" id="UP000474159"/>
    </source>
</evidence>
<reference evidence="2 3" key="1">
    <citation type="submission" date="2019-09" db="EMBL/GenBank/DDBJ databases">
        <title>YIM 48816 draft genome.</title>
        <authorList>
            <person name="Jiang L."/>
        </authorList>
    </citation>
    <scope>NUCLEOTIDE SEQUENCE [LARGE SCALE GENOMIC DNA]</scope>
    <source>
        <strain evidence="2 3">YIM 48816</strain>
    </source>
</reference>
<dbReference type="EMBL" id="VZZK01000002">
    <property type="protein sequence ID" value="KAB1081377.1"/>
    <property type="molecule type" value="Genomic_DNA"/>
</dbReference>
<evidence type="ECO:0000256" key="1">
    <source>
        <dbReference type="SAM" id="MobiDB-lite"/>
    </source>
</evidence>
<evidence type="ECO:0000313" key="2">
    <source>
        <dbReference type="EMBL" id="KAB1081377.1"/>
    </source>
</evidence>
<gene>
    <name evidence="2" type="ORF">F6X53_03455</name>
</gene>
<accession>A0A6L3T3H0</accession>
<organism evidence="2 3">
    <name type="scientific">Methylobacterium soli</name>
    <dbReference type="NCBI Taxonomy" id="553447"/>
    <lineage>
        <taxon>Bacteria</taxon>
        <taxon>Pseudomonadati</taxon>
        <taxon>Pseudomonadota</taxon>
        <taxon>Alphaproteobacteria</taxon>
        <taxon>Hyphomicrobiales</taxon>
        <taxon>Methylobacteriaceae</taxon>
        <taxon>Methylobacterium</taxon>
    </lineage>
</organism>
<evidence type="ECO:0008006" key="4">
    <source>
        <dbReference type="Google" id="ProtNLM"/>
    </source>
</evidence>
<protein>
    <recommendedName>
        <fullName evidence="4">DUF2946 domain-containing protein</fullName>
    </recommendedName>
</protein>
<sequence length="119" mass="12386">MRLDAIRRDAGLGWRSAVRLVALLMVLALGIPASEGRADLQAAHPGAAHLSLDMDRTGPGDHADGGLAHHCAHCACHQAIATTPQISLAPRSAAAIRFAERTDPDAPGATIPPRKPPRA</sequence>
<dbReference type="AlphaFoldDB" id="A0A6L3T3H0"/>
<keyword evidence="3" id="KW-1185">Reference proteome</keyword>
<comment type="caution">
    <text evidence="2">The sequence shown here is derived from an EMBL/GenBank/DDBJ whole genome shotgun (WGS) entry which is preliminary data.</text>
</comment>
<dbReference type="Proteomes" id="UP000474159">
    <property type="component" value="Unassembled WGS sequence"/>
</dbReference>
<dbReference type="RefSeq" id="WP_150997258.1">
    <property type="nucleotide sequence ID" value="NZ_BPQY01000462.1"/>
</dbReference>
<proteinExistence type="predicted"/>